<keyword evidence="2" id="KW-1185">Reference proteome</keyword>
<dbReference type="Proteomes" id="UP000009168">
    <property type="component" value="Unassembled WGS sequence"/>
</dbReference>
<sequence length="75" mass="8824">MLQEQLILKCIQFNHQGISFQEKTLNPNICYVQMQQVLNDLNELTKITEHKDNINPAADVYKTLKAIFKIILQFF</sequence>
<dbReference type="EMBL" id="GG662767">
    <property type="protein sequence ID" value="EWS75377.1"/>
    <property type="molecule type" value="Genomic_DNA"/>
</dbReference>
<reference evidence="2" key="1">
    <citation type="journal article" date="2006" name="PLoS Biol.">
        <title>Macronuclear genome sequence of the ciliate Tetrahymena thermophila, a model eukaryote.</title>
        <authorList>
            <person name="Eisen J.A."/>
            <person name="Coyne R.S."/>
            <person name="Wu M."/>
            <person name="Wu D."/>
            <person name="Thiagarajan M."/>
            <person name="Wortman J.R."/>
            <person name="Badger J.H."/>
            <person name="Ren Q."/>
            <person name="Amedeo P."/>
            <person name="Jones K.M."/>
            <person name="Tallon L.J."/>
            <person name="Delcher A.L."/>
            <person name="Salzberg S.L."/>
            <person name="Silva J.C."/>
            <person name="Haas B.J."/>
            <person name="Majoros W.H."/>
            <person name="Farzad M."/>
            <person name="Carlton J.M."/>
            <person name="Smith R.K. Jr."/>
            <person name="Garg J."/>
            <person name="Pearlman R.E."/>
            <person name="Karrer K.M."/>
            <person name="Sun L."/>
            <person name="Manning G."/>
            <person name="Elde N.C."/>
            <person name="Turkewitz A.P."/>
            <person name="Asai D.J."/>
            <person name="Wilkes D.E."/>
            <person name="Wang Y."/>
            <person name="Cai H."/>
            <person name="Collins K."/>
            <person name="Stewart B.A."/>
            <person name="Lee S.R."/>
            <person name="Wilamowska K."/>
            <person name="Weinberg Z."/>
            <person name="Ruzzo W.L."/>
            <person name="Wloga D."/>
            <person name="Gaertig J."/>
            <person name="Frankel J."/>
            <person name="Tsao C.-C."/>
            <person name="Gorovsky M.A."/>
            <person name="Keeling P.J."/>
            <person name="Waller R.F."/>
            <person name="Patron N.J."/>
            <person name="Cherry J.M."/>
            <person name="Stover N.A."/>
            <person name="Krieger C.J."/>
            <person name="del Toro C."/>
            <person name="Ryder H.F."/>
            <person name="Williamson S.C."/>
            <person name="Barbeau R.A."/>
            <person name="Hamilton E.P."/>
            <person name="Orias E."/>
        </authorList>
    </citation>
    <scope>NUCLEOTIDE SEQUENCE [LARGE SCALE GENOMIC DNA]</scope>
    <source>
        <strain evidence="2">SB210</strain>
    </source>
</reference>
<evidence type="ECO:0000313" key="2">
    <source>
        <dbReference type="Proteomes" id="UP000009168"/>
    </source>
</evidence>
<proteinExistence type="predicted"/>
<dbReference type="InParanoid" id="W7XD18"/>
<protein>
    <submittedName>
        <fullName evidence="1">Uncharacterized protein</fullName>
    </submittedName>
</protein>
<gene>
    <name evidence="1" type="ORF">TTHERM_000096767</name>
</gene>
<name>W7XD18_TETTS</name>
<organism evidence="1 2">
    <name type="scientific">Tetrahymena thermophila (strain SB210)</name>
    <dbReference type="NCBI Taxonomy" id="312017"/>
    <lineage>
        <taxon>Eukaryota</taxon>
        <taxon>Sar</taxon>
        <taxon>Alveolata</taxon>
        <taxon>Ciliophora</taxon>
        <taxon>Intramacronucleata</taxon>
        <taxon>Oligohymenophorea</taxon>
        <taxon>Hymenostomatida</taxon>
        <taxon>Tetrahymenina</taxon>
        <taxon>Tetrahymenidae</taxon>
        <taxon>Tetrahymena</taxon>
    </lineage>
</organism>
<dbReference type="GeneID" id="24437267"/>
<evidence type="ECO:0000313" key="1">
    <source>
        <dbReference type="EMBL" id="EWS75377.1"/>
    </source>
</evidence>
<accession>W7XD18</accession>
<dbReference type="AlphaFoldDB" id="W7XD18"/>
<dbReference type="KEGG" id="tet:TTHERM_000096767"/>
<dbReference type="RefSeq" id="XP_012652051.1">
    <property type="nucleotide sequence ID" value="XM_012796597.1"/>
</dbReference>